<dbReference type="GeneID" id="92355094"/>
<proteinExistence type="predicted"/>
<accession>A0AAT9GU91</accession>
<dbReference type="KEGG" id="sjv:SJAV_21440"/>
<organism evidence="1">
    <name type="scientific">Sulfurisphaera javensis</name>
    <dbReference type="NCBI Taxonomy" id="2049879"/>
    <lineage>
        <taxon>Archaea</taxon>
        <taxon>Thermoproteota</taxon>
        <taxon>Thermoprotei</taxon>
        <taxon>Sulfolobales</taxon>
        <taxon>Sulfolobaceae</taxon>
        <taxon>Sulfurisphaera</taxon>
    </lineage>
</organism>
<protein>
    <recommendedName>
        <fullName evidence="2">Polymerase beta nucleotidyltransferase domain-containing protein</fullName>
    </recommendedName>
</protein>
<reference evidence="1" key="1">
    <citation type="submission" date="2024-03" db="EMBL/GenBank/DDBJ databases">
        <title>Complete genome sequence of Sulfurisphaera javensis strain KD-1.</title>
        <authorList>
            <person name="Sakai H."/>
            <person name="Nur N."/>
            <person name="Suwanto A."/>
            <person name="Kurosawa N."/>
        </authorList>
    </citation>
    <scope>NUCLEOTIDE SEQUENCE</scope>
    <source>
        <strain evidence="1">KD-1</strain>
    </source>
</reference>
<evidence type="ECO:0000313" key="1">
    <source>
        <dbReference type="EMBL" id="BFH74200.1"/>
    </source>
</evidence>
<gene>
    <name evidence="1" type="ORF">SJAV_21440</name>
</gene>
<dbReference type="RefSeq" id="WP_369609732.1">
    <property type="nucleotide sequence ID" value="NZ_AP031322.1"/>
</dbReference>
<dbReference type="AlphaFoldDB" id="A0AAT9GU91"/>
<sequence>MVRLLGYYGSLQRDIDIMIVADDVKEAIAFSSEHLIPLEEIDLHIYTTNQFLELINLDPFLANVYINGKWLIKRLEVSVDKEAIMKKAKRLYEELCREKKKNTRHCLFLFNF</sequence>
<name>A0AAT9GU91_9CREN</name>
<evidence type="ECO:0008006" key="2">
    <source>
        <dbReference type="Google" id="ProtNLM"/>
    </source>
</evidence>
<dbReference type="EMBL" id="AP031322">
    <property type="protein sequence ID" value="BFH74200.1"/>
    <property type="molecule type" value="Genomic_DNA"/>
</dbReference>